<evidence type="ECO:0000313" key="2">
    <source>
        <dbReference type="EMBL" id="VVC35090.1"/>
    </source>
</evidence>
<dbReference type="AlphaFoldDB" id="A0A5E4MYD9"/>
<evidence type="ECO:0000259" key="1">
    <source>
        <dbReference type="SMART" id="SM00596"/>
    </source>
</evidence>
<gene>
    <name evidence="2" type="ORF">CINCED_3A014342</name>
</gene>
<dbReference type="Proteomes" id="UP000325440">
    <property type="component" value="Unassembled WGS sequence"/>
</dbReference>
<dbReference type="EMBL" id="CABPRJ010001051">
    <property type="protein sequence ID" value="VVC35090.1"/>
    <property type="molecule type" value="Genomic_DNA"/>
</dbReference>
<dbReference type="OrthoDB" id="6624230at2759"/>
<evidence type="ECO:0000313" key="3">
    <source>
        <dbReference type="Proteomes" id="UP000325440"/>
    </source>
</evidence>
<dbReference type="InterPro" id="IPR006579">
    <property type="entry name" value="Pre_C2HC_dom"/>
</dbReference>
<keyword evidence="3" id="KW-1185">Reference proteome</keyword>
<dbReference type="SMART" id="SM00596">
    <property type="entry name" value="PRE_C2HC"/>
    <property type="match status" value="1"/>
</dbReference>
<name>A0A5E4MYD9_9HEMI</name>
<accession>A0A5E4MYD9</accession>
<dbReference type="Pfam" id="PF07530">
    <property type="entry name" value="PRE_C2HC"/>
    <property type="match status" value="1"/>
</dbReference>
<protein>
    <submittedName>
        <fullName evidence="2">Pre-C2HC domain</fullName>
    </submittedName>
</protein>
<feature type="domain" description="Pre-C2HC" evidence="1">
    <location>
        <begin position="95"/>
        <end position="163"/>
    </location>
</feature>
<organism evidence="2 3">
    <name type="scientific">Cinara cedri</name>
    <dbReference type="NCBI Taxonomy" id="506608"/>
    <lineage>
        <taxon>Eukaryota</taxon>
        <taxon>Metazoa</taxon>
        <taxon>Ecdysozoa</taxon>
        <taxon>Arthropoda</taxon>
        <taxon>Hexapoda</taxon>
        <taxon>Insecta</taxon>
        <taxon>Pterygota</taxon>
        <taxon>Neoptera</taxon>
        <taxon>Paraneoptera</taxon>
        <taxon>Hemiptera</taxon>
        <taxon>Sternorrhyncha</taxon>
        <taxon>Aphidomorpha</taxon>
        <taxon>Aphidoidea</taxon>
        <taxon>Aphididae</taxon>
        <taxon>Lachninae</taxon>
        <taxon>Cinara</taxon>
    </lineage>
</organism>
<sequence>MDTDEKKIKPPPSIFVRGLLDFAALRTILINSVGINNFFVKSTSKNLKIQSINSDTYRSIIKYLKESKAECHIFQVQEDKSFRIVVRNLHPSTPTVDIGIAIQEIGYTVRSVMNVLHKTTKSKLPIFFVDLEPAKINKDIFHLNSILNTKIQIEELYKRRDIIQCTNCQEYGHSKTYCAYPSRCVRCNFNHSTLACNKTNDQPPVCVICGGDHTANYRGCQVHKNLQKLQHDKSISNNKFNKKVTLIIVIL</sequence>
<proteinExistence type="predicted"/>
<reference evidence="2 3" key="1">
    <citation type="submission" date="2019-08" db="EMBL/GenBank/DDBJ databases">
        <authorList>
            <person name="Alioto T."/>
            <person name="Alioto T."/>
            <person name="Gomez Garrido J."/>
        </authorList>
    </citation>
    <scope>NUCLEOTIDE SEQUENCE [LARGE SCALE GENOMIC DNA]</scope>
</reference>